<accession>A0A395JVT2</accession>
<dbReference type="EMBL" id="QNRT01000001">
    <property type="protein sequence ID" value="RBP53678.1"/>
    <property type="molecule type" value="Genomic_DNA"/>
</dbReference>
<sequence>MIDFSGIVFNAYKKKSGNISLHARGYLLIPTNIGFSLSAYLRDIGCWIYVPGEKEHECQSISIGHEIECEFDGMTMMHDYHIETVLPFEKINTCVADVKIVYHLAFANSEHEEPKVLNMRVAIIKKYKSTNAKSI</sequence>
<dbReference type="InParanoid" id="A0A395JVT2"/>
<organism evidence="1 2">
    <name type="scientific">Arenicella xantha</name>
    <dbReference type="NCBI Taxonomy" id="644221"/>
    <lineage>
        <taxon>Bacteria</taxon>
        <taxon>Pseudomonadati</taxon>
        <taxon>Pseudomonadota</taxon>
        <taxon>Gammaproteobacteria</taxon>
        <taxon>Arenicellales</taxon>
        <taxon>Arenicellaceae</taxon>
        <taxon>Arenicella</taxon>
    </lineage>
</organism>
<proteinExistence type="predicted"/>
<gene>
    <name evidence="1" type="ORF">DFR28_1011065</name>
</gene>
<name>A0A395JVT2_9GAMM</name>
<dbReference type="Proteomes" id="UP000253083">
    <property type="component" value="Unassembled WGS sequence"/>
</dbReference>
<dbReference type="AlphaFoldDB" id="A0A395JVT2"/>
<comment type="caution">
    <text evidence="1">The sequence shown here is derived from an EMBL/GenBank/DDBJ whole genome shotgun (WGS) entry which is preliminary data.</text>
</comment>
<dbReference type="RefSeq" id="WP_113953226.1">
    <property type="nucleotide sequence ID" value="NZ_QNRT01000001.1"/>
</dbReference>
<reference evidence="1 2" key="1">
    <citation type="submission" date="2018-06" db="EMBL/GenBank/DDBJ databases">
        <title>Genomic Encyclopedia of Type Strains, Phase IV (KMG-IV): sequencing the most valuable type-strain genomes for metagenomic binning, comparative biology and taxonomic classification.</title>
        <authorList>
            <person name="Goeker M."/>
        </authorList>
    </citation>
    <scope>NUCLEOTIDE SEQUENCE [LARGE SCALE GENOMIC DNA]</scope>
    <source>
        <strain evidence="1 2">DSM 24032</strain>
    </source>
</reference>
<evidence type="ECO:0000313" key="2">
    <source>
        <dbReference type="Proteomes" id="UP000253083"/>
    </source>
</evidence>
<keyword evidence="2" id="KW-1185">Reference proteome</keyword>
<protein>
    <submittedName>
        <fullName evidence="1">Uncharacterized protein</fullName>
    </submittedName>
</protein>
<evidence type="ECO:0000313" key="1">
    <source>
        <dbReference type="EMBL" id="RBP53678.1"/>
    </source>
</evidence>